<evidence type="ECO:0000313" key="4">
    <source>
        <dbReference type="Proteomes" id="UP000093129"/>
    </source>
</evidence>
<proteinExistence type="predicted"/>
<reference evidence="3 4" key="1">
    <citation type="submission" date="2016-07" db="EMBL/GenBank/DDBJ databases">
        <title>Draft genome of a psychrotolerant acidophile Acidithiobacillus ferrivorans strain YL15.</title>
        <authorList>
            <person name="Peng T."/>
            <person name="Ma L."/>
            <person name="Nan M."/>
            <person name="An N."/>
            <person name="Wang M."/>
            <person name="Qiu G."/>
            <person name="Zeng W."/>
        </authorList>
    </citation>
    <scope>NUCLEOTIDE SEQUENCE [LARGE SCALE GENOMIC DNA]</scope>
    <source>
        <strain evidence="3 4">YL15</strain>
    </source>
</reference>
<dbReference type="EMBL" id="MASQ01000073">
    <property type="protein sequence ID" value="OCB03274.1"/>
    <property type="molecule type" value="Genomic_DNA"/>
</dbReference>
<accession>A0A1B9C028</accession>
<feature type="domain" description="J" evidence="2">
    <location>
        <begin position="5"/>
        <end position="80"/>
    </location>
</feature>
<organism evidence="3 4">
    <name type="scientific">Acidithiobacillus ferrivorans</name>
    <dbReference type="NCBI Taxonomy" id="160808"/>
    <lineage>
        <taxon>Bacteria</taxon>
        <taxon>Pseudomonadati</taxon>
        <taxon>Pseudomonadota</taxon>
        <taxon>Acidithiobacillia</taxon>
        <taxon>Acidithiobacillales</taxon>
        <taxon>Acidithiobacillaceae</taxon>
        <taxon>Acidithiobacillus</taxon>
    </lineage>
</organism>
<dbReference type="InterPro" id="IPR001623">
    <property type="entry name" value="DnaJ_domain"/>
</dbReference>
<gene>
    <name evidence="3" type="ORF">BBC27_08760</name>
</gene>
<protein>
    <recommendedName>
        <fullName evidence="2">J domain-containing protein</fullName>
    </recommendedName>
</protein>
<dbReference type="PROSITE" id="PS50076">
    <property type="entry name" value="DNAJ_2"/>
    <property type="match status" value="1"/>
</dbReference>
<dbReference type="Gene3D" id="1.10.287.110">
    <property type="entry name" value="DnaJ domain"/>
    <property type="match status" value="1"/>
</dbReference>
<name>A0A1B9C028_9PROT</name>
<dbReference type="SUPFAM" id="SSF46565">
    <property type="entry name" value="Chaperone J-domain"/>
    <property type="match status" value="1"/>
</dbReference>
<sequence>MNVAEAYILLHCPRAGTDEEIKREFRIEAGRWHPDRGGDGDAMRRMIEARDCLLSMTRETRLREWRRLKPQIDQIYDQVMAETEIWEARMAALASVTNTETPTPEPSVTNTETVTNKRRAAGWESRNQDKVREQTAARVKKHRARNPEQHREYMREYMRKRREPKENENERADRPSIHPSMTDTPHSGEFWL</sequence>
<feature type="region of interest" description="Disordered" evidence="1">
    <location>
        <begin position="97"/>
        <end position="192"/>
    </location>
</feature>
<evidence type="ECO:0000259" key="2">
    <source>
        <dbReference type="PROSITE" id="PS50076"/>
    </source>
</evidence>
<evidence type="ECO:0000313" key="3">
    <source>
        <dbReference type="EMBL" id="OCB03274.1"/>
    </source>
</evidence>
<comment type="caution">
    <text evidence="3">The sequence shown here is derived from an EMBL/GenBank/DDBJ whole genome shotgun (WGS) entry which is preliminary data.</text>
</comment>
<feature type="compositionally biased region" description="Basic and acidic residues" evidence="1">
    <location>
        <begin position="145"/>
        <end position="176"/>
    </location>
</feature>
<dbReference type="RefSeq" id="WP_065413004.1">
    <property type="nucleotide sequence ID" value="NZ_MASQ01000073.1"/>
</dbReference>
<dbReference type="InterPro" id="IPR036869">
    <property type="entry name" value="J_dom_sf"/>
</dbReference>
<dbReference type="AlphaFoldDB" id="A0A1B9C028"/>
<evidence type="ECO:0000256" key="1">
    <source>
        <dbReference type="SAM" id="MobiDB-lite"/>
    </source>
</evidence>
<dbReference type="Proteomes" id="UP000093129">
    <property type="component" value="Unassembled WGS sequence"/>
</dbReference>
<feature type="compositionally biased region" description="Polar residues" evidence="1">
    <location>
        <begin position="97"/>
        <end position="114"/>
    </location>
</feature>
<feature type="compositionally biased region" description="Basic and acidic residues" evidence="1">
    <location>
        <begin position="126"/>
        <end position="135"/>
    </location>
</feature>